<dbReference type="KEGG" id="mtm:MYCTH_2053528"/>
<protein>
    <submittedName>
        <fullName evidence="2">Uncharacterized protein</fullName>
    </submittedName>
</protein>
<reference evidence="2 3" key="1">
    <citation type="journal article" date="2011" name="Nat. Biotechnol.">
        <title>Comparative genomic analysis of the thermophilic biomass-degrading fungi Myceliophthora thermophila and Thielavia terrestris.</title>
        <authorList>
            <person name="Berka R.M."/>
            <person name="Grigoriev I.V."/>
            <person name="Otillar R."/>
            <person name="Salamov A."/>
            <person name="Grimwood J."/>
            <person name="Reid I."/>
            <person name="Ishmael N."/>
            <person name="John T."/>
            <person name="Darmond C."/>
            <person name="Moisan M.-C."/>
            <person name="Henrissat B."/>
            <person name="Coutinho P.M."/>
            <person name="Lombard V."/>
            <person name="Natvig D.O."/>
            <person name="Lindquist E."/>
            <person name="Schmutz J."/>
            <person name="Lucas S."/>
            <person name="Harris P."/>
            <person name="Powlowski J."/>
            <person name="Bellemare A."/>
            <person name="Taylor D."/>
            <person name="Butler G."/>
            <person name="de Vries R.P."/>
            <person name="Allijn I.E."/>
            <person name="van den Brink J."/>
            <person name="Ushinsky S."/>
            <person name="Storms R."/>
            <person name="Powell A.J."/>
            <person name="Paulsen I.T."/>
            <person name="Elbourne L.D.H."/>
            <person name="Baker S.E."/>
            <person name="Magnuson J."/>
            <person name="LaBoissiere S."/>
            <person name="Clutterbuck A.J."/>
            <person name="Martinez D."/>
            <person name="Wogulis M."/>
            <person name="de Leon A.L."/>
            <person name="Rey M.W."/>
            <person name="Tsang A."/>
        </authorList>
    </citation>
    <scope>NUCLEOTIDE SEQUENCE [LARGE SCALE GENOMIC DNA]</scope>
    <source>
        <strain evidence="3">ATCC 42464 / BCRC 31852 / DSM 1799</strain>
    </source>
</reference>
<feature type="region of interest" description="Disordered" evidence="1">
    <location>
        <begin position="1"/>
        <end position="68"/>
    </location>
</feature>
<dbReference type="GeneID" id="11508383"/>
<evidence type="ECO:0000313" key="3">
    <source>
        <dbReference type="Proteomes" id="UP000007322"/>
    </source>
</evidence>
<dbReference type="AlphaFoldDB" id="G2Q137"/>
<evidence type="ECO:0000313" key="2">
    <source>
        <dbReference type="EMBL" id="AEO54936.1"/>
    </source>
</evidence>
<accession>G2Q137</accession>
<dbReference type="InParanoid" id="G2Q137"/>
<proteinExistence type="predicted"/>
<sequence>MAPSQSHSSPGTLDSFRHRSTHELLLSKEKKESKTYSTGDSLVVTDPATNPALRSLTRGERTGSRVFS</sequence>
<dbReference type="Proteomes" id="UP000007322">
    <property type="component" value="Chromosome 1"/>
</dbReference>
<organism evidence="2 3">
    <name type="scientific">Thermothelomyces thermophilus (strain ATCC 42464 / BCRC 31852 / DSM 1799)</name>
    <name type="common">Sporotrichum thermophile</name>
    <dbReference type="NCBI Taxonomy" id="573729"/>
    <lineage>
        <taxon>Eukaryota</taxon>
        <taxon>Fungi</taxon>
        <taxon>Dikarya</taxon>
        <taxon>Ascomycota</taxon>
        <taxon>Pezizomycotina</taxon>
        <taxon>Sordariomycetes</taxon>
        <taxon>Sordariomycetidae</taxon>
        <taxon>Sordariales</taxon>
        <taxon>Chaetomiaceae</taxon>
        <taxon>Thermothelomyces</taxon>
    </lineage>
</organism>
<feature type="compositionally biased region" description="Basic and acidic residues" evidence="1">
    <location>
        <begin position="15"/>
        <end position="34"/>
    </location>
</feature>
<feature type="compositionally biased region" description="Basic and acidic residues" evidence="1">
    <location>
        <begin position="57"/>
        <end position="68"/>
    </location>
</feature>
<gene>
    <name evidence="2" type="ORF">MYCTH_2053528</name>
</gene>
<dbReference type="VEuPathDB" id="FungiDB:MYCTH_2053528"/>
<keyword evidence="3" id="KW-1185">Reference proteome</keyword>
<evidence type="ECO:0000256" key="1">
    <source>
        <dbReference type="SAM" id="MobiDB-lite"/>
    </source>
</evidence>
<name>G2Q137_THET4</name>
<dbReference type="HOGENOM" id="CLU_2795721_0_0_1"/>
<dbReference type="EMBL" id="CP003002">
    <property type="protein sequence ID" value="AEO54936.1"/>
    <property type="molecule type" value="Genomic_DNA"/>
</dbReference>
<dbReference type="RefSeq" id="XP_003660181.1">
    <property type="nucleotide sequence ID" value="XM_003660133.1"/>
</dbReference>
<feature type="compositionally biased region" description="Polar residues" evidence="1">
    <location>
        <begin position="1"/>
        <end position="12"/>
    </location>
</feature>